<dbReference type="Proteomes" id="UP000319716">
    <property type="component" value="Unassembled WGS sequence"/>
</dbReference>
<sequence>MELPENKLGYLFFKARETLIAWERLVTVSQKLPPLKRRH</sequence>
<accession>A0A4Y1Z7C0</accession>
<gene>
    <name evidence="1" type="ORF">NBRC111894_474</name>
</gene>
<reference evidence="1 2" key="1">
    <citation type="submission" date="2017-11" db="EMBL/GenBank/DDBJ databases">
        <title>Draft Genome Sequence of Sporolactobacillus inulinus NBRC 111894 Isolated from Koso, a Japanese Sugar-Vegetable Fermented Beverage.</title>
        <authorList>
            <person name="Chiou T.Y."/>
            <person name="Oshima K."/>
            <person name="Suda W."/>
            <person name="Hattori M."/>
            <person name="Takahashi T."/>
        </authorList>
    </citation>
    <scope>NUCLEOTIDE SEQUENCE [LARGE SCALE GENOMIC DNA]</scope>
    <source>
        <strain evidence="1 2">NBRC111894</strain>
    </source>
</reference>
<proteinExistence type="predicted"/>
<name>A0A4Y1Z7C0_9BACL</name>
<evidence type="ECO:0000313" key="2">
    <source>
        <dbReference type="Proteomes" id="UP000319716"/>
    </source>
</evidence>
<dbReference type="AlphaFoldDB" id="A0A4Y1Z7C0"/>
<organism evidence="1 2">
    <name type="scientific">Sporolactobacillus inulinus</name>
    <dbReference type="NCBI Taxonomy" id="2078"/>
    <lineage>
        <taxon>Bacteria</taxon>
        <taxon>Bacillati</taxon>
        <taxon>Bacillota</taxon>
        <taxon>Bacilli</taxon>
        <taxon>Bacillales</taxon>
        <taxon>Sporolactobacillaceae</taxon>
        <taxon>Sporolactobacillus</taxon>
    </lineage>
</organism>
<comment type="caution">
    <text evidence="1">The sequence shown here is derived from an EMBL/GenBank/DDBJ whole genome shotgun (WGS) entry which is preliminary data.</text>
</comment>
<dbReference type="EMBL" id="BEXB01000002">
    <property type="protein sequence ID" value="GAY74920.1"/>
    <property type="molecule type" value="Genomic_DNA"/>
</dbReference>
<protein>
    <submittedName>
        <fullName evidence="1">Uncharacterized protein</fullName>
    </submittedName>
</protein>
<evidence type="ECO:0000313" key="1">
    <source>
        <dbReference type="EMBL" id="GAY74920.1"/>
    </source>
</evidence>